<dbReference type="EMBL" id="QKMR01000018">
    <property type="protein sequence ID" value="PYG86644.1"/>
    <property type="molecule type" value="Genomic_DNA"/>
</dbReference>
<feature type="transmembrane region" description="Helical" evidence="1">
    <location>
        <begin position="7"/>
        <end position="28"/>
    </location>
</feature>
<dbReference type="OrthoDB" id="9953716at2"/>
<evidence type="ECO:0000256" key="1">
    <source>
        <dbReference type="SAM" id="Phobius"/>
    </source>
</evidence>
<organism evidence="2 3">
    <name type="scientific">Ruminiclostridium sufflavum DSM 19573</name>
    <dbReference type="NCBI Taxonomy" id="1121337"/>
    <lineage>
        <taxon>Bacteria</taxon>
        <taxon>Bacillati</taxon>
        <taxon>Bacillota</taxon>
        <taxon>Clostridia</taxon>
        <taxon>Eubacteriales</taxon>
        <taxon>Oscillospiraceae</taxon>
        <taxon>Ruminiclostridium</taxon>
    </lineage>
</organism>
<dbReference type="RefSeq" id="WP_110462856.1">
    <property type="nucleotide sequence ID" value="NZ_QKMR01000018.1"/>
</dbReference>
<name>A0A318XHZ4_9FIRM</name>
<dbReference type="Proteomes" id="UP000248132">
    <property type="component" value="Unassembled WGS sequence"/>
</dbReference>
<keyword evidence="1" id="KW-1133">Transmembrane helix</keyword>
<keyword evidence="1" id="KW-0812">Transmembrane</keyword>
<reference evidence="2 3" key="1">
    <citation type="submission" date="2018-06" db="EMBL/GenBank/DDBJ databases">
        <title>Genomic Encyclopedia of Type Strains, Phase I: the one thousand microbial genomes (KMG-I) project.</title>
        <authorList>
            <person name="Kyrpides N."/>
        </authorList>
    </citation>
    <scope>NUCLEOTIDE SEQUENCE [LARGE SCALE GENOMIC DNA]</scope>
    <source>
        <strain evidence="2 3">DSM 19573</strain>
    </source>
</reference>
<gene>
    <name evidence="2" type="ORF">LY28_02863</name>
</gene>
<feature type="transmembrane region" description="Helical" evidence="1">
    <location>
        <begin position="40"/>
        <end position="61"/>
    </location>
</feature>
<protein>
    <submittedName>
        <fullName evidence="2">Uncharacterized protein</fullName>
    </submittedName>
</protein>
<accession>A0A318XHZ4</accession>
<keyword evidence="1" id="KW-0472">Membrane</keyword>
<proteinExistence type="predicted"/>
<dbReference type="AlphaFoldDB" id="A0A318XHZ4"/>
<evidence type="ECO:0000313" key="3">
    <source>
        <dbReference type="Proteomes" id="UP000248132"/>
    </source>
</evidence>
<evidence type="ECO:0000313" key="2">
    <source>
        <dbReference type="EMBL" id="PYG86644.1"/>
    </source>
</evidence>
<sequence length="146" mass="16747">MNTFFRYFIHFLLVSFIILAAIGGVGFFSKLPMDIKVVTAVIFSALLFSICMSAIFSNFLAHQEHTALSFETEKDKSFKLDEIKKISTGILKKEELQINSAKYVFTEKSGYSRWLTNPIEINIDSNLIRITTPKAYIPYFNKLNKN</sequence>
<comment type="caution">
    <text evidence="2">The sequence shown here is derived from an EMBL/GenBank/DDBJ whole genome shotgun (WGS) entry which is preliminary data.</text>
</comment>
<keyword evidence="3" id="KW-1185">Reference proteome</keyword>